<keyword evidence="3" id="KW-1185">Reference proteome</keyword>
<evidence type="ECO:0000313" key="3">
    <source>
        <dbReference type="Proteomes" id="UP001500973"/>
    </source>
</evidence>
<organism evidence="2 3">
    <name type="scientific">Streptomyces thermospinosisporus</name>
    <dbReference type="NCBI Taxonomy" id="161482"/>
    <lineage>
        <taxon>Bacteria</taxon>
        <taxon>Bacillati</taxon>
        <taxon>Actinomycetota</taxon>
        <taxon>Actinomycetes</taxon>
        <taxon>Kitasatosporales</taxon>
        <taxon>Streptomycetaceae</taxon>
        <taxon>Streptomyces</taxon>
    </lineage>
</organism>
<dbReference type="Proteomes" id="UP001500973">
    <property type="component" value="Unassembled WGS sequence"/>
</dbReference>
<accession>A0ABP4JSL5</accession>
<dbReference type="Pfam" id="PF03364">
    <property type="entry name" value="Polyketide_cyc"/>
    <property type="match status" value="1"/>
</dbReference>
<feature type="domain" description="Coenzyme Q-binding protein COQ10 START" evidence="1">
    <location>
        <begin position="64"/>
        <end position="182"/>
    </location>
</feature>
<evidence type="ECO:0000259" key="1">
    <source>
        <dbReference type="Pfam" id="PF03364"/>
    </source>
</evidence>
<gene>
    <name evidence="2" type="ORF">GCM10009601_38820</name>
</gene>
<proteinExistence type="predicted"/>
<dbReference type="SUPFAM" id="SSF55961">
    <property type="entry name" value="Bet v1-like"/>
    <property type="match status" value="1"/>
</dbReference>
<protein>
    <recommendedName>
        <fullName evidence="1">Coenzyme Q-binding protein COQ10 START domain-containing protein</fullName>
    </recommendedName>
</protein>
<dbReference type="InterPro" id="IPR005031">
    <property type="entry name" value="COQ10_START"/>
</dbReference>
<sequence>MRLHPNPKTRADGGIPGEWSLRRRDFWRIVRSARKSSGHTPGPGGHTPSMDFNHYRFRSLWTLSAPAPVVYRVLERIEEYPRWWPQVREVVRLDDTSGLVRIRSVLPIELRATLHEGRRDPETGILEVGLSGDIDGWARWTVTRLGPGGSLARYEQEVVVRKPLLRRLAVPARPVFRMNHALMMLAGRRGLEAWLEAV</sequence>
<name>A0ABP4JSL5_9ACTN</name>
<reference evidence="3" key="1">
    <citation type="journal article" date="2019" name="Int. J. Syst. Evol. Microbiol.">
        <title>The Global Catalogue of Microorganisms (GCM) 10K type strain sequencing project: providing services to taxonomists for standard genome sequencing and annotation.</title>
        <authorList>
            <consortium name="The Broad Institute Genomics Platform"/>
            <consortium name="The Broad Institute Genome Sequencing Center for Infectious Disease"/>
            <person name="Wu L."/>
            <person name="Ma J."/>
        </authorList>
    </citation>
    <scope>NUCLEOTIDE SEQUENCE [LARGE SCALE GENOMIC DNA]</scope>
    <source>
        <strain evidence="3">JCM 11756</strain>
    </source>
</reference>
<dbReference type="InterPro" id="IPR023393">
    <property type="entry name" value="START-like_dom_sf"/>
</dbReference>
<dbReference type="Gene3D" id="3.30.530.20">
    <property type="match status" value="1"/>
</dbReference>
<dbReference type="EMBL" id="BAAAIZ010000056">
    <property type="protein sequence ID" value="GAA1427470.1"/>
    <property type="molecule type" value="Genomic_DNA"/>
</dbReference>
<evidence type="ECO:0000313" key="2">
    <source>
        <dbReference type="EMBL" id="GAA1427470.1"/>
    </source>
</evidence>
<comment type="caution">
    <text evidence="2">The sequence shown here is derived from an EMBL/GenBank/DDBJ whole genome shotgun (WGS) entry which is preliminary data.</text>
</comment>